<feature type="compositionally biased region" description="Low complexity" evidence="6">
    <location>
        <begin position="954"/>
        <end position="977"/>
    </location>
</feature>
<protein>
    <submittedName>
        <fullName evidence="7">Uncharacterized protein</fullName>
    </submittedName>
</protein>
<organism evidence="7 8">
    <name type="scientific">Marasmius oreades</name>
    <name type="common">fairy-ring Marasmius</name>
    <dbReference type="NCBI Taxonomy" id="181124"/>
    <lineage>
        <taxon>Eukaryota</taxon>
        <taxon>Fungi</taxon>
        <taxon>Dikarya</taxon>
        <taxon>Basidiomycota</taxon>
        <taxon>Agaricomycotina</taxon>
        <taxon>Agaricomycetes</taxon>
        <taxon>Agaricomycetidae</taxon>
        <taxon>Agaricales</taxon>
        <taxon>Marasmiineae</taxon>
        <taxon>Marasmiaceae</taxon>
        <taxon>Marasmius</taxon>
    </lineage>
</organism>
<evidence type="ECO:0000256" key="6">
    <source>
        <dbReference type="SAM" id="MobiDB-lite"/>
    </source>
</evidence>
<keyword evidence="4" id="KW-0804">Transcription</keyword>
<feature type="compositionally biased region" description="Acidic residues" evidence="6">
    <location>
        <begin position="307"/>
        <end position="328"/>
    </location>
</feature>
<dbReference type="GeneID" id="66075372"/>
<keyword evidence="5" id="KW-0539">Nucleus</keyword>
<dbReference type="Pfam" id="PF08598">
    <property type="entry name" value="Sds3"/>
    <property type="match status" value="1"/>
</dbReference>
<feature type="region of interest" description="Disordered" evidence="6">
    <location>
        <begin position="179"/>
        <end position="235"/>
    </location>
</feature>
<feature type="compositionally biased region" description="Low complexity" evidence="6">
    <location>
        <begin position="795"/>
        <end position="809"/>
    </location>
</feature>
<feature type="compositionally biased region" description="Acidic residues" evidence="6">
    <location>
        <begin position="45"/>
        <end position="55"/>
    </location>
</feature>
<feature type="region of interest" description="Disordered" evidence="6">
    <location>
        <begin position="275"/>
        <end position="463"/>
    </location>
</feature>
<feature type="compositionally biased region" description="Pro residues" evidence="6">
    <location>
        <begin position="1144"/>
        <end position="1154"/>
    </location>
</feature>
<evidence type="ECO:0000256" key="4">
    <source>
        <dbReference type="ARBA" id="ARBA00023163"/>
    </source>
</evidence>
<name>A0A9P7S4Z7_9AGAR</name>
<proteinExistence type="predicted"/>
<feature type="compositionally biased region" description="Acidic residues" evidence="6">
    <location>
        <begin position="420"/>
        <end position="463"/>
    </location>
</feature>
<evidence type="ECO:0000256" key="1">
    <source>
        <dbReference type="ARBA" id="ARBA00004123"/>
    </source>
</evidence>
<dbReference type="KEGG" id="more:E1B28_006296"/>
<sequence>MAPRANSLDSLSSPSPSPTPEVESKKPSEHNASTSTMAHLGSDSELSELTEEEQEAAQTNSKSTSSRRLKGVANGRGGKPSRRGRRKGSSLVPAPMWGWAETKAQDEKDDEQDSADRQTKLLKSSPDDDEEMRDLPDENEKCTDGKESTPAPPTLISEPPQISALDVLSTAAVAAETINNDTGDQLKDSGEIDAENVQEAHVLPLPIPHSISQSDSEMADPPDADSESDAGLDADLDFEMIAPLVETVAPIGAATSITANSAAVQAPPRSSLLLVASSRSTSPDSRSPSLALAAATAQERAPPAVADNDDELEDELDEETERVEDEDDGTSKPNGRKSKGSRAKGKPKRKSKGRAKHKPAPVFHNSAMDANIVTAEDDADGDRSVEDVDVDVEADEDVALANAAPANEEAEVEADGKPIEEEEEEMEIDVEEEEPEPEEQEEPEEEPEPEPEPEEDDDDEEELDLQPAHRVEALDMLATIELSFALVREKLYVEKMTSLAWEESLVEDGTHPELIYLQNELSRRKDKRLQLAARKRSFEFSNISRKRKLDEDAIWSWWKLSRDELQTDMIAETNRKKRKLERDRRQIERPIPVRALPPMPIEIAATMPTLRQLIDDTPFGNKCGHGRSSGKHRNCDMINGKYEPALLATPLAYPELSTLSSNDVKADLDLLFSVSARRSGGYDSHGHGGPLLQPHPLHHPRDGLGHGQRMAGSSNRHHQQHPNYAMMQVPVQPPPGPALSGYEHAHLNQQFPSPHAGGMMNDTFPPSFGGLGKILPHLHHQTGPGPVTGLPLFNTGPRPTSSSGPPGVNGAPGGGRTHQAQSVAASSGPAAHAFPGLVDDVAAAPAPRDRERDRERPMGYGRRSMSPGGGPQAKETGQWMGAGMGMGGFGIGSMHGPNSMGTSKTPRWPGEDDDRDRPRRERERRERDPQALQRDQEREKRHTSTNGSSRMLEGSVGPLVGSSGPGPSSGQPGSQHSPRSHQFQGPHHHHHGKPHHHHVVHHHHHMHSGPSPSPTNAYSHHPAGQSTSPNLPRDSTAKVPPLIGSRPPSVIADERERERERERDRPIPVPFTFGASQYARIPPGPPSSHANGFLASPRPSWGTPPPPKTRSQEEFPTTKSAGATPAPGPPIYSPPEPLNASHPSSPPRATPRPSSPRTLNAPSDGSVTHSPIGNPRSPPPGINEKLGSIHKVPLEALTIANPAEASRTESNNNNLTMGPSSKLLPIDNSLAKLSVPPVLDGQA</sequence>
<feature type="compositionally biased region" description="Basic residues" evidence="6">
    <location>
        <begin position="986"/>
        <end position="1007"/>
    </location>
</feature>
<dbReference type="Proteomes" id="UP001049176">
    <property type="component" value="Chromosome 3"/>
</dbReference>
<accession>A0A9P7S4Z7</accession>
<evidence type="ECO:0000313" key="8">
    <source>
        <dbReference type="Proteomes" id="UP001049176"/>
    </source>
</evidence>
<evidence type="ECO:0000313" key="7">
    <source>
        <dbReference type="EMBL" id="KAG7095559.1"/>
    </source>
</evidence>
<feature type="compositionally biased region" description="Pro residues" evidence="6">
    <location>
        <begin position="1126"/>
        <end position="1137"/>
    </location>
</feature>
<comment type="subcellular location">
    <subcellularLocation>
        <location evidence="1">Nucleus</location>
    </subcellularLocation>
</comment>
<feature type="compositionally biased region" description="Acidic residues" evidence="6">
    <location>
        <begin position="387"/>
        <end position="398"/>
    </location>
</feature>
<dbReference type="AlphaFoldDB" id="A0A9P7S4Z7"/>
<comment type="caution">
    <text evidence="7">The sequence shown here is derived from an EMBL/GenBank/DDBJ whole genome shotgun (WGS) entry which is preliminary data.</text>
</comment>
<feature type="compositionally biased region" description="Gly residues" evidence="6">
    <location>
        <begin position="880"/>
        <end position="893"/>
    </location>
</feature>
<feature type="compositionally biased region" description="Basic residues" evidence="6">
    <location>
        <begin position="334"/>
        <end position="359"/>
    </location>
</feature>
<feature type="compositionally biased region" description="Polar residues" evidence="6">
    <location>
        <begin position="1208"/>
        <end position="1219"/>
    </location>
</feature>
<evidence type="ECO:0000256" key="5">
    <source>
        <dbReference type="ARBA" id="ARBA00023242"/>
    </source>
</evidence>
<keyword evidence="2" id="KW-0678">Repressor</keyword>
<evidence type="ECO:0000256" key="2">
    <source>
        <dbReference type="ARBA" id="ARBA00022491"/>
    </source>
</evidence>
<gene>
    <name evidence="7" type="ORF">E1B28_006296</name>
</gene>
<feature type="region of interest" description="Disordered" evidence="6">
    <location>
        <begin position="794"/>
        <end position="1243"/>
    </location>
</feature>
<dbReference type="SMART" id="SM01401">
    <property type="entry name" value="Sds3"/>
    <property type="match status" value="1"/>
</dbReference>
<feature type="compositionally biased region" description="Low complexity" evidence="6">
    <location>
        <begin position="275"/>
        <end position="306"/>
    </location>
</feature>
<feature type="compositionally biased region" description="Basic and acidic residues" evidence="6">
    <location>
        <begin position="133"/>
        <end position="147"/>
    </location>
</feature>
<dbReference type="GO" id="GO:0005654">
    <property type="term" value="C:nucleoplasm"/>
    <property type="evidence" value="ECO:0007669"/>
    <property type="project" value="UniProtKB-ARBA"/>
</dbReference>
<dbReference type="OrthoDB" id="20886at2759"/>
<evidence type="ECO:0000256" key="3">
    <source>
        <dbReference type="ARBA" id="ARBA00023015"/>
    </source>
</evidence>
<dbReference type="GO" id="GO:0010468">
    <property type="term" value="P:regulation of gene expression"/>
    <property type="evidence" value="ECO:0007669"/>
    <property type="project" value="UniProtKB-ARBA"/>
</dbReference>
<feature type="region of interest" description="Disordered" evidence="6">
    <location>
        <begin position="679"/>
        <end position="718"/>
    </location>
</feature>
<keyword evidence="3" id="KW-0805">Transcription regulation</keyword>
<feature type="compositionally biased region" description="Basic and acidic residues" evidence="6">
    <location>
        <begin position="847"/>
        <end position="857"/>
    </location>
</feature>
<feature type="compositionally biased region" description="Basic and acidic residues" evidence="6">
    <location>
        <begin position="1052"/>
        <end position="1066"/>
    </location>
</feature>
<keyword evidence="8" id="KW-1185">Reference proteome</keyword>
<reference evidence="7" key="1">
    <citation type="journal article" date="2021" name="Genome Biol. Evol.">
        <title>The assembled and annotated genome of the fairy-ring fungus Marasmius oreades.</title>
        <authorList>
            <person name="Hiltunen M."/>
            <person name="Ament-Velasquez S.L."/>
            <person name="Johannesson H."/>
        </authorList>
    </citation>
    <scope>NUCLEOTIDE SEQUENCE</scope>
    <source>
        <strain evidence="7">03SP1</strain>
    </source>
</reference>
<dbReference type="EMBL" id="CM032183">
    <property type="protein sequence ID" value="KAG7095559.1"/>
    <property type="molecule type" value="Genomic_DNA"/>
</dbReference>
<feature type="compositionally biased region" description="Acidic residues" evidence="6">
    <location>
        <begin position="217"/>
        <end position="235"/>
    </location>
</feature>
<dbReference type="InterPro" id="IPR013907">
    <property type="entry name" value="Sds3"/>
</dbReference>
<feature type="region of interest" description="Disordered" evidence="6">
    <location>
        <begin position="1"/>
        <end position="162"/>
    </location>
</feature>
<feature type="compositionally biased region" description="Basic residues" evidence="6">
    <location>
        <begin position="79"/>
        <end position="88"/>
    </location>
</feature>
<feature type="compositionally biased region" description="Basic and acidic residues" evidence="6">
    <location>
        <begin position="915"/>
        <end position="942"/>
    </location>
</feature>
<feature type="compositionally biased region" description="Polar residues" evidence="6">
    <location>
        <begin position="1160"/>
        <end position="1171"/>
    </location>
</feature>
<dbReference type="RefSeq" id="XP_043012029.1">
    <property type="nucleotide sequence ID" value="XM_043150938.1"/>
</dbReference>